<keyword evidence="3 6" id="KW-0256">Endoplasmic reticulum</keyword>
<evidence type="ECO:0000259" key="8">
    <source>
        <dbReference type="PROSITE" id="PS50845"/>
    </source>
</evidence>
<dbReference type="OrthoDB" id="2020646at2759"/>
<feature type="compositionally biased region" description="Basic and acidic residues" evidence="7">
    <location>
        <begin position="677"/>
        <end position="687"/>
    </location>
</feature>
<name>A0A388M527_CHABU</name>
<evidence type="ECO:0000256" key="1">
    <source>
        <dbReference type="ARBA" id="ARBA00004477"/>
    </source>
</evidence>
<dbReference type="AlphaFoldDB" id="A0A388M527"/>
<dbReference type="Proteomes" id="UP000265515">
    <property type="component" value="Unassembled WGS sequence"/>
</dbReference>
<keyword evidence="5 6" id="KW-0472">Membrane</keyword>
<accession>A0A388M527</accession>
<dbReference type="PROSITE" id="PS50845">
    <property type="entry name" value="RETICULON"/>
    <property type="match status" value="1"/>
</dbReference>
<keyword evidence="10" id="KW-1185">Reference proteome</keyword>
<dbReference type="STRING" id="69332.A0A388M527"/>
<proteinExistence type="predicted"/>
<organism evidence="9 10">
    <name type="scientific">Chara braunii</name>
    <name type="common">Braun's stonewort</name>
    <dbReference type="NCBI Taxonomy" id="69332"/>
    <lineage>
        <taxon>Eukaryota</taxon>
        <taxon>Viridiplantae</taxon>
        <taxon>Streptophyta</taxon>
        <taxon>Charophyceae</taxon>
        <taxon>Charales</taxon>
        <taxon>Characeae</taxon>
        <taxon>Chara</taxon>
    </lineage>
</organism>
<evidence type="ECO:0000256" key="5">
    <source>
        <dbReference type="ARBA" id="ARBA00023136"/>
    </source>
</evidence>
<evidence type="ECO:0000256" key="7">
    <source>
        <dbReference type="SAM" id="MobiDB-lite"/>
    </source>
</evidence>
<dbReference type="Pfam" id="PF02453">
    <property type="entry name" value="Reticulon"/>
    <property type="match status" value="1"/>
</dbReference>
<protein>
    <recommendedName>
        <fullName evidence="6">Reticulon-like protein</fullName>
    </recommendedName>
</protein>
<gene>
    <name evidence="9" type="ORF">CBR_g49429</name>
</gene>
<feature type="compositionally biased region" description="Acidic residues" evidence="7">
    <location>
        <begin position="656"/>
        <end position="676"/>
    </location>
</feature>
<evidence type="ECO:0000256" key="2">
    <source>
        <dbReference type="ARBA" id="ARBA00022692"/>
    </source>
</evidence>
<comment type="caution">
    <text evidence="9">The sequence shown here is derived from an EMBL/GenBank/DDBJ whole genome shotgun (WGS) entry which is preliminary data.</text>
</comment>
<dbReference type="Gramene" id="GBG89640">
    <property type="protein sequence ID" value="GBG89640"/>
    <property type="gene ID" value="CBR_g49429"/>
</dbReference>
<keyword evidence="4 6" id="KW-1133">Transmembrane helix</keyword>
<evidence type="ECO:0000256" key="3">
    <source>
        <dbReference type="ARBA" id="ARBA00022824"/>
    </source>
</evidence>
<dbReference type="GO" id="GO:0005789">
    <property type="term" value="C:endoplasmic reticulum membrane"/>
    <property type="evidence" value="ECO:0007669"/>
    <property type="project" value="UniProtKB-SubCell"/>
</dbReference>
<feature type="domain" description="Reticulon" evidence="8">
    <location>
        <begin position="460"/>
        <end position="603"/>
    </location>
</feature>
<feature type="region of interest" description="Disordered" evidence="7">
    <location>
        <begin position="254"/>
        <end position="291"/>
    </location>
</feature>
<sequence>MPIRIKVPHTKDEILAQQIFENTFICDDSGIPWSASNGTGQFGKSWIQRGISKITDLWNQELVQWRSAAELKTHLHHLRAVQERLHGIPNSIPATWKEILADPFAAYEGHWVVQGGPAAPSEVWKVEAILDQDYAAVAPYNLLEKEAREGFVLQAAEEKVVPLQRISSVVVCTKKARNGDEEFFCPMGVTPVGQLKVIPTALGTGSDYSFGPGSDYKSSHGFSEGSANSQRRFSERSKVQRRFKVSSTGSVIRAQAQPRFGEQGPGSGSAKKVQFGNPSTGSAKVQRRFSEQQPTACATNTYRLVEIGIAGIFGLLRLSDDVYGRDRYDLVHDRDRYDLVHDRDRPYGRWSGMAGTQSDMEWPDKDPDKVEFSHRHQGAIIVERGGGENGRRRRSRPMSRFRRLLSLRRLALFSRGSHQSGSRSPALLSDLSSRSLSSSFDTSDGTYGLECHYADLGQSILDILLWRRPMTTLLAVACGSLMYYHVVFRHRSMVSLIADVALVLACATVVLYHLSNLFSSSLKMDLAGKWELSEDSAYRITAFGANTIGAAEGVMRIAANGSDYKLFVKVMIALCSMSLIGRVVSGPTFIFICMWMLFTIPVILSWVGIETDLCFGRRPLLLGNIYRSPTGSSRSTAFPIIESSRALDVHAHADAATDDDDDDDDDDDGHDDDDDGFLDHDDNHRSDSYSPDPYNLDSQSLNPYSLDAYNLGPYSLDPPYGPDPKSY</sequence>
<feature type="transmembrane region" description="Helical" evidence="6">
    <location>
        <begin position="493"/>
        <end position="514"/>
    </location>
</feature>
<reference evidence="9 10" key="1">
    <citation type="journal article" date="2018" name="Cell">
        <title>The Chara Genome: Secondary Complexity and Implications for Plant Terrestrialization.</title>
        <authorList>
            <person name="Nishiyama T."/>
            <person name="Sakayama H."/>
            <person name="Vries J.D."/>
            <person name="Buschmann H."/>
            <person name="Saint-Marcoux D."/>
            <person name="Ullrich K.K."/>
            <person name="Haas F.B."/>
            <person name="Vanderstraeten L."/>
            <person name="Becker D."/>
            <person name="Lang D."/>
            <person name="Vosolsobe S."/>
            <person name="Rombauts S."/>
            <person name="Wilhelmsson P.K.I."/>
            <person name="Janitza P."/>
            <person name="Kern R."/>
            <person name="Heyl A."/>
            <person name="Rumpler F."/>
            <person name="Villalobos L.I.A.C."/>
            <person name="Clay J.M."/>
            <person name="Skokan R."/>
            <person name="Toyoda A."/>
            <person name="Suzuki Y."/>
            <person name="Kagoshima H."/>
            <person name="Schijlen E."/>
            <person name="Tajeshwar N."/>
            <person name="Catarino B."/>
            <person name="Hetherington A.J."/>
            <person name="Saltykova A."/>
            <person name="Bonnot C."/>
            <person name="Breuninger H."/>
            <person name="Symeonidi A."/>
            <person name="Radhakrishnan G.V."/>
            <person name="Van Nieuwerburgh F."/>
            <person name="Deforce D."/>
            <person name="Chang C."/>
            <person name="Karol K.G."/>
            <person name="Hedrich R."/>
            <person name="Ulvskov P."/>
            <person name="Glockner G."/>
            <person name="Delwiche C.F."/>
            <person name="Petrasek J."/>
            <person name="Van de Peer Y."/>
            <person name="Friml J."/>
            <person name="Beilby M."/>
            <person name="Dolan L."/>
            <person name="Kohara Y."/>
            <person name="Sugano S."/>
            <person name="Fujiyama A."/>
            <person name="Delaux P.-M."/>
            <person name="Quint M."/>
            <person name="TheiBen G."/>
            <person name="Hagemann M."/>
            <person name="Harholt J."/>
            <person name="Dunand C."/>
            <person name="Zachgo S."/>
            <person name="Langdale J."/>
            <person name="Maumus F."/>
            <person name="Straeten D.V.D."/>
            <person name="Gould S.B."/>
            <person name="Rensing S.A."/>
        </authorList>
    </citation>
    <scope>NUCLEOTIDE SEQUENCE [LARGE SCALE GENOMIC DNA]</scope>
    <source>
        <strain evidence="9 10">S276</strain>
    </source>
</reference>
<feature type="region of interest" description="Disordered" evidence="7">
    <location>
        <begin position="655"/>
        <end position="727"/>
    </location>
</feature>
<dbReference type="InterPro" id="IPR003388">
    <property type="entry name" value="Reticulon"/>
</dbReference>
<evidence type="ECO:0000256" key="4">
    <source>
        <dbReference type="ARBA" id="ARBA00022989"/>
    </source>
</evidence>
<evidence type="ECO:0000256" key="6">
    <source>
        <dbReference type="RuleBase" id="RU363132"/>
    </source>
</evidence>
<dbReference type="PANTHER" id="PTHR47879:SF2">
    <property type="entry name" value="RETICULON-LIKE PROTEIN B22"/>
    <property type="match status" value="1"/>
</dbReference>
<evidence type="ECO:0000313" key="9">
    <source>
        <dbReference type="EMBL" id="GBG89640.1"/>
    </source>
</evidence>
<dbReference type="PANTHER" id="PTHR47879">
    <property type="entry name" value="RETICULON-LIKE PROTEIN B22"/>
    <property type="match status" value="1"/>
</dbReference>
<evidence type="ECO:0000313" key="10">
    <source>
        <dbReference type="Proteomes" id="UP000265515"/>
    </source>
</evidence>
<keyword evidence="2 6" id="KW-0812">Transmembrane</keyword>
<dbReference type="EMBL" id="BFEA01000751">
    <property type="protein sequence ID" value="GBG89640.1"/>
    <property type="molecule type" value="Genomic_DNA"/>
</dbReference>
<feature type="transmembrane region" description="Helical" evidence="6">
    <location>
        <begin position="589"/>
        <end position="609"/>
    </location>
</feature>
<feature type="transmembrane region" description="Helical" evidence="6">
    <location>
        <begin position="470"/>
        <end position="487"/>
    </location>
</feature>
<comment type="subcellular location">
    <subcellularLocation>
        <location evidence="1 6">Endoplasmic reticulum membrane</location>
        <topology evidence="1 6">Multi-pass membrane protein</topology>
    </subcellularLocation>
</comment>
<dbReference type="InterPro" id="IPR044177">
    <property type="entry name" value="RTNLB22/23"/>
</dbReference>
<feature type="region of interest" description="Disordered" evidence="7">
    <location>
        <begin position="219"/>
        <end position="239"/>
    </location>
</feature>